<proteinExistence type="predicted"/>
<dbReference type="InterPro" id="IPR000182">
    <property type="entry name" value="GNAT_dom"/>
</dbReference>
<feature type="domain" description="N-acetyltransferase" evidence="1">
    <location>
        <begin position="3"/>
        <end position="140"/>
    </location>
</feature>
<comment type="caution">
    <text evidence="2">The sequence shown here is derived from an EMBL/GenBank/DDBJ whole genome shotgun (WGS) entry which is preliminary data.</text>
</comment>
<dbReference type="InterPro" id="IPR053144">
    <property type="entry name" value="Acetyltransferase_Butenolide"/>
</dbReference>
<dbReference type="Gene3D" id="3.40.630.30">
    <property type="match status" value="1"/>
</dbReference>
<dbReference type="CDD" id="cd04301">
    <property type="entry name" value="NAT_SF"/>
    <property type="match status" value="1"/>
</dbReference>
<dbReference type="InterPro" id="IPR016181">
    <property type="entry name" value="Acyl_CoA_acyltransferase"/>
</dbReference>
<keyword evidence="3" id="KW-1185">Reference proteome</keyword>
<reference evidence="2 3" key="1">
    <citation type="submission" date="2019-03" db="EMBL/GenBank/DDBJ databases">
        <title>Metabolic reconstructions from genomes of highly enriched 'Candidatus Accumulibacter' and 'Candidatus Competibacter' bioreactor populations.</title>
        <authorList>
            <person name="Annavajhala M.K."/>
            <person name="Welles L."/>
            <person name="Abbas B."/>
            <person name="Sorokin D."/>
            <person name="Park H."/>
            <person name="Van Loosdrecht M."/>
            <person name="Chandran K."/>
        </authorList>
    </citation>
    <scope>NUCLEOTIDE SEQUENCE [LARGE SCALE GENOMIC DNA]</scope>
    <source>
        <strain evidence="2 3">SBR_G</strain>
    </source>
</reference>
<accession>A0ABX1THT8</accession>
<dbReference type="Proteomes" id="UP000760480">
    <property type="component" value="Unassembled WGS sequence"/>
</dbReference>
<organism evidence="2 3">
    <name type="scientific">Candidatus Competibacter phosphatis</name>
    <dbReference type="NCBI Taxonomy" id="221280"/>
    <lineage>
        <taxon>Bacteria</taxon>
        <taxon>Pseudomonadati</taxon>
        <taxon>Pseudomonadota</taxon>
        <taxon>Gammaproteobacteria</taxon>
        <taxon>Candidatus Competibacteraceae</taxon>
        <taxon>Candidatus Competibacter</taxon>
    </lineage>
</organism>
<evidence type="ECO:0000313" key="2">
    <source>
        <dbReference type="EMBL" id="NMQ17733.1"/>
    </source>
</evidence>
<dbReference type="SUPFAM" id="SSF55729">
    <property type="entry name" value="Acyl-CoA N-acyltransferases (Nat)"/>
    <property type="match status" value="1"/>
</dbReference>
<sequence length="140" mass="15601">MMIDYSTSRALRTDEFVDVLRRSTLAERRPVDDPECIAAMLANADLTVTAWKGERLVGVARSVTDFSYCCYLSDLAVDAHFQGQGIGRELIRQTRALLGPKCKLILLAAPNAASYYPHIGLEKHPSAWVLYEDRGIKGRT</sequence>
<dbReference type="Pfam" id="PF13673">
    <property type="entry name" value="Acetyltransf_10"/>
    <property type="match status" value="1"/>
</dbReference>
<protein>
    <submittedName>
        <fullName evidence="2">GNAT family N-acetyltransferase</fullName>
    </submittedName>
</protein>
<dbReference type="EMBL" id="SPMZ01000001">
    <property type="protein sequence ID" value="NMQ17733.1"/>
    <property type="molecule type" value="Genomic_DNA"/>
</dbReference>
<name>A0ABX1THT8_9GAMM</name>
<dbReference type="PROSITE" id="PS51186">
    <property type="entry name" value="GNAT"/>
    <property type="match status" value="1"/>
</dbReference>
<dbReference type="PANTHER" id="PTHR43233:SF1">
    <property type="entry name" value="FAMILY N-ACETYLTRANSFERASE, PUTATIVE (AFU_ORTHOLOGUE AFUA_6G03350)-RELATED"/>
    <property type="match status" value="1"/>
</dbReference>
<evidence type="ECO:0000313" key="3">
    <source>
        <dbReference type="Proteomes" id="UP000760480"/>
    </source>
</evidence>
<gene>
    <name evidence="2" type="ORF">E4P82_00040</name>
</gene>
<dbReference type="PANTHER" id="PTHR43233">
    <property type="entry name" value="FAMILY N-ACETYLTRANSFERASE, PUTATIVE (AFU_ORTHOLOGUE AFUA_6G03350)-RELATED"/>
    <property type="match status" value="1"/>
</dbReference>
<evidence type="ECO:0000259" key="1">
    <source>
        <dbReference type="PROSITE" id="PS51186"/>
    </source>
</evidence>